<keyword evidence="3" id="KW-1185">Reference proteome</keyword>
<name>W4LSP1_ENTF1</name>
<dbReference type="EMBL" id="AZHW01000281">
    <property type="protein sequence ID" value="ETX00988.1"/>
    <property type="molecule type" value="Genomic_DNA"/>
</dbReference>
<evidence type="ECO:0000313" key="3">
    <source>
        <dbReference type="Proteomes" id="UP000019141"/>
    </source>
</evidence>
<dbReference type="Proteomes" id="UP000019141">
    <property type="component" value="Unassembled WGS sequence"/>
</dbReference>
<dbReference type="HOGENOM" id="CLU_3181465_0_0_7"/>
<sequence length="46" mass="5145">MLRFKAQFANVGIGYSATQFRIALATIQSLLHVAAKGWRVNIIKKI</sequence>
<dbReference type="AlphaFoldDB" id="W4LSP1"/>
<proteinExistence type="predicted"/>
<organism evidence="2 3">
    <name type="scientific">Entotheonella factor</name>
    <dbReference type="NCBI Taxonomy" id="1429438"/>
    <lineage>
        <taxon>Bacteria</taxon>
        <taxon>Pseudomonadati</taxon>
        <taxon>Nitrospinota/Tectimicrobiota group</taxon>
        <taxon>Candidatus Tectimicrobiota</taxon>
        <taxon>Candidatus Entotheonellia</taxon>
        <taxon>Candidatus Entotheonellales</taxon>
        <taxon>Candidatus Entotheonellaceae</taxon>
        <taxon>Candidatus Entotheonella</taxon>
    </lineage>
</organism>
<accession>W4LSP1</accession>
<gene>
    <name evidence="2" type="ORF">ETSY1_09220</name>
    <name evidence="1" type="ORF">ETSY1_09305</name>
</gene>
<evidence type="ECO:0000313" key="1">
    <source>
        <dbReference type="EMBL" id="ETX00960.1"/>
    </source>
</evidence>
<reference evidence="2 3" key="1">
    <citation type="journal article" date="2014" name="Nature">
        <title>An environmental bacterial taxon with a large and distinct metabolic repertoire.</title>
        <authorList>
            <person name="Wilson M.C."/>
            <person name="Mori T."/>
            <person name="Ruckert C."/>
            <person name="Uria A.R."/>
            <person name="Helf M.J."/>
            <person name="Takada K."/>
            <person name="Gernert C."/>
            <person name="Steffens U.A."/>
            <person name="Heycke N."/>
            <person name="Schmitt S."/>
            <person name="Rinke C."/>
            <person name="Helfrich E.J."/>
            <person name="Brachmann A.O."/>
            <person name="Gurgui C."/>
            <person name="Wakimoto T."/>
            <person name="Kracht M."/>
            <person name="Crusemann M."/>
            <person name="Hentschel U."/>
            <person name="Abe I."/>
            <person name="Matsunaga S."/>
            <person name="Kalinowski J."/>
            <person name="Takeyama H."/>
            <person name="Piel J."/>
        </authorList>
    </citation>
    <scope>NUCLEOTIDE SEQUENCE [LARGE SCALE GENOMIC DNA]</scope>
    <source>
        <strain evidence="3">TSY1</strain>
    </source>
</reference>
<comment type="caution">
    <text evidence="2">The sequence shown here is derived from an EMBL/GenBank/DDBJ whole genome shotgun (WGS) entry which is preliminary data.</text>
</comment>
<dbReference type="EMBL" id="AZHW01000284">
    <property type="protein sequence ID" value="ETX00960.1"/>
    <property type="molecule type" value="Genomic_DNA"/>
</dbReference>
<protein>
    <submittedName>
        <fullName evidence="2">Uncharacterized protein</fullName>
    </submittedName>
</protein>
<evidence type="ECO:0000313" key="2">
    <source>
        <dbReference type="EMBL" id="ETX00988.1"/>
    </source>
</evidence>